<dbReference type="SUPFAM" id="SSF53335">
    <property type="entry name" value="S-adenosyl-L-methionine-dependent methyltransferases"/>
    <property type="match status" value="1"/>
</dbReference>
<dbReference type="InterPro" id="IPR050210">
    <property type="entry name" value="tRNA_Adenine-N(6)_MTase"/>
</dbReference>
<dbReference type="PANTHER" id="PTHR47739:SF1">
    <property type="entry name" value="TRNA1(VAL) (ADENINE(37)-N6)-METHYLTRANSFERASE"/>
    <property type="match status" value="1"/>
</dbReference>
<dbReference type="RefSeq" id="WP_081826176.1">
    <property type="nucleotide sequence ID" value="NZ_HG966617.1"/>
</dbReference>
<keyword evidence="4" id="KW-0808">Transferase</keyword>
<dbReference type="GO" id="GO:0032259">
    <property type="term" value="P:methylation"/>
    <property type="evidence" value="ECO:0007669"/>
    <property type="project" value="UniProtKB-KW"/>
</dbReference>
<dbReference type="EMBL" id="HG966617">
    <property type="protein sequence ID" value="CDO60478.1"/>
    <property type="molecule type" value="Genomic_DNA"/>
</dbReference>
<dbReference type="PANTHER" id="PTHR47739">
    <property type="entry name" value="TRNA1(VAL) (ADENINE(37)-N6)-METHYLTRANSFERASE"/>
    <property type="match status" value="1"/>
</dbReference>
<sequence length="263" mass="27704">MTDAEITKADIETSDDDFLSGQIKCLQPRNGFRAGVDTVMLAAACPAKEGERVLELGCGPGVAALCLTSRTGAHVLGIEIEDEALDLARRNAERNELADAVKFVRADVTAKGSELEALGLEPESCDHAIANPPFLTEGEATPPPGDVRARAFSGPADLLAAWVKCATRMVKPGGTLTFVHRADKLADLLAALEGRAGGTKIFPLWPAPRSTGKAATRVLVQATKGSRAPLEILPGLELHGRGGLIADKAWDILRKGREINISG</sequence>
<dbReference type="OrthoDB" id="5489421at2"/>
<feature type="domain" description="Methyltransferase small" evidence="3">
    <location>
        <begin position="38"/>
        <end position="141"/>
    </location>
</feature>
<keyword evidence="2" id="KW-0949">S-adenosyl-L-methionine</keyword>
<accession>X5M9X5</accession>
<organism evidence="4 5">
    <name type="scientific">Candidatus Phaeomarinibacter ectocarpi</name>
    <dbReference type="NCBI Taxonomy" id="1458461"/>
    <lineage>
        <taxon>Bacteria</taxon>
        <taxon>Pseudomonadati</taxon>
        <taxon>Pseudomonadota</taxon>
        <taxon>Alphaproteobacteria</taxon>
        <taxon>Hyphomicrobiales</taxon>
        <taxon>Parvibaculaceae</taxon>
        <taxon>Candidatus Phaeomarinibacter</taxon>
    </lineage>
</organism>
<dbReference type="KEGG" id="pect:BN1012_Phect2265"/>
<name>X5M9X5_9HYPH</name>
<dbReference type="Pfam" id="PF05175">
    <property type="entry name" value="MTS"/>
    <property type="match status" value="1"/>
</dbReference>
<dbReference type="InterPro" id="IPR029063">
    <property type="entry name" value="SAM-dependent_MTases_sf"/>
</dbReference>
<evidence type="ECO:0000313" key="5">
    <source>
        <dbReference type="Proteomes" id="UP000032160"/>
    </source>
</evidence>
<keyword evidence="1 4" id="KW-0489">Methyltransferase</keyword>
<dbReference type="EC" id="2.1.1.223" evidence="4"/>
<evidence type="ECO:0000259" key="3">
    <source>
        <dbReference type="Pfam" id="PF05175"/>
    </source>
</evidence>
<dbReference type="AlphaFoldDB" id="X5M9X5"/>
<dbReference type="HOGENOM" id="CLU_061983_1_1_5"/>
<protein>
    <submittedName>
        <fullName evidence="4">tRNA (Adenine37-N(6))-methyltransferase TrmN6</fullName>
        <ecNumber evidence="4">2.1.1.223</ecNumber>
    </submittedName>
</protein>
<gene>
    <name evidence="4" type="ORF">BN1012_Phect2265</name>
</gene>
<evidence type="ECO:0000256" key="1">
    <source>
        <dbReference type="ARBA" id="ARBA00022603"/>
    </source>
</evidence>
<dbReference type="STRING" id="1458461.BN1012_Phect2265"/>
<dbReference type="GO" id="GO:0008168">
    <property type="term" value="F:methyltransferase activity"/>
    <property type="evidence" value="ECO:0007669"/>
    <property type="project" value="UniProtKB-KW"/>
</dbReference>
<dbReference type="Proteomes" id="UP000032160">
    <property type="component" value="Chromosome I"/>
</dbReference>
<dbReference type="Gene3D" id="3.40.50.150">
    <property type="entry name" value="Vaccinia Virus protein VP39"/>
    <property type="match status" value="1"/>
</dbReference>
<reference evidence="4 5" key="1">
    <citation type="journal article" date="2014" name="Front. Genet.">
        <title>Genome and metabolic network of "Candidatus Phaeomarinobacter ectocarpi" Ec32, a new candidate genus of Alphaproteobacteria frequently associated with brown algae.</title>
        <authorList>
            <person name="Dittami S.M."/>
            <person name="Barbeyron T."/>
            <person name="Boyen C."/>
            <person name="Cambefort J."/>
            <person name="Collet G."/>
            <person name="Delage L."/>
            <person name="Gobet A."/>
            <person name="Groisillier A."/>
            <person name="Leblanc C."/>
            <person name="Michel G."/>
            <person name="Scornet D."/>
            <person name="Siegel A."/>
            <person name="Tapia J.E."/>
            <person name="Tonon T."/>
        </authorList>
    </citation>
    <scope>NUCLEOTIDE SEQUENCE [LARGE SCALE GENOMIC DNA]</scope>
    <source>
        <strain evidence="4 5">Ec32</strain>
    </source>
</reference>
<keyword evidence="5" id="KW-1185">Reference proteome</keyword>
<proteinExistence type="predicted"/>
<dbReference type="CDD" id="cd02440">
    <property type="entry name" value="AdoMet_MTases"/>
    <property type="match status" value="1"/>
</dbReference>
<dbReference type="InterPro" id="IPR007848">
    <property type="entry name" value="Small_mtfrase_dom"/>
</dbReference>
<evidence type="ECO:0000256" key="2">
    <source>
        <dbReference type="ARBA" id="ARBA00022691"/>
    </source>
</evidence>
<evidence type="ECO:0000313" key="4">
    <source>
        <dbReference type="EMBL" id="CDO60478.1"/>
    </source>
</evidence>